<evidence type="ECO:0000256" key="1">
    <source>
        <dbReference type="ARBA" id="ARBA00022460"/>
    </source>
</evidence>
<dbReference type="PROSITE" id="PS00233">
    <property type="entry name" value="CHIT_BIND_RR_1"/>
    <property type="match status" value="2"/>
</dbReference>
<dbReference type="InParanoid" id="A0A194R0Y7"/>
<evidence type="ECO:0000256" key="2">
    <source>
        <dbReference type="ARBA" id="ARBA00022729"/>
    </source>
</evidence>
<keyword evidence="1 3" id="KW-0193">Cuticle</keyword>
<dbReference type="InterPro" id="IPR050468">
    <property type="entry name" value="Cuticle_Struct_Prot"/>
</dbReference>
<protein>
    <submittedName>
        <fullName evidence="5">Pupal cuticle protein 36</fullName>
    </submittedName>
</protein>
<feature type="region of interest" description="Disordered" evidence="4">
    <location>
        <begin position="599"/>
        <end position="621"/>
    </location>
</feature>
<proteinExistence type="predicted"/>
<dbReference type="AlphaFoldDB" id="A0A194R0Y7"/>
<evidence type="ECO:0000313" key="5">
    <source>
        <dbReference type="EMBL" id="KPJ09506.1"/>
    </source>
</evidence>
<evidence type="ECO:0000313" key="6">
    <source>
        <dbReference type="Proteomes" id="UP000053240"/>
    </source>
</evidence>
<dbReference type="Pfam" id="PF00379">
    <property type="entry name" value="Chitin_bind_4"/>
    <property type="match status" value="2"/>
</dbReference>
<dbReference type="STRING" id="76193.A0A194R0Y7"/>
<name>A0A194R0Y7_PAPMA</name>
<gene>
    <name evidence="5" type="ORF">RR48_13140</name>
</gene>
<evidence type="ECO:0000256" key="4">
    <source>
        <dbReference type="SAM" id="MobiDB-lite"/>
    </source>
</evidence>
<accession>A0A194R0Y7</accession>
<sequence>MRCLRLINGEGDAQEEDISPSCASPLPPNPLPLPILPNKKWFIVAVFIAYSSAAKLNRAYLPPNYAQTSGGSGDFLQTPLSNPTSYNGLQGNDGFIAKETIAQFGNEYTIGNVANGRQNIDNAYTRAERPRAALEKNAAILRQANENDGERYSYAFETENGIVAEENGEATNGVEAQGGYSYTGDDGQVYSIRYTAGQNGFVPEGDHLPTPPPIPQEIQLALEQNARDEAAGIYDDGSYNENKYANDNGYTTSNFIQPIANINNEDSIVVNSATNNDAFQPGFARQNQASAFNQQNGINKAYLPPTSEQRSSGRFDGFGIRNRQPTFSSRNGRRPVGVPRYAALAFRSSPILIRWPSHRSLYHSQPRAVKPQYNNYFYTIIFKMKLFVVAAVLGVCSAARLDNTYLPPRGGAGSGFGGNGFSGGAGAPGRFGSAGGFGGAGGAGGFGGAGGVSGFGGAGSYSGAGGAGSYSGAGGAGSYSGAGGAGNYNAGSYNARQSADAGAQILRLNNEINGDNFAYEFETSNGIRADASGVATNGVQSQGSFAYKGDDGQDYSITYTADENGFQPQGAHLPTPPPIPEAILKSLEQNARDEAAGIIDDGSYRGEGAGAGSGGYSSGPSGQYGAPSGGFGAGSRGSGFGAGSAGAGGSGFGAGGSGFGAGGSGFGAGGSGFGSRGTSFGAGATSRQYLTPNAGPRGSGNGNFNSQTGYRY</sequence>
<dbReference type="PANTHER" id="PTHR10380">
    <property type="entry name" value="CUTICLE PROTEIN"/>
    <property type="match status" value="1"/>
</dbReference>
<organism evidence="5 6">
    <name type="scientific">Papilio machaon</name>
    <name type="common">Old World swallowtail butterfly</name>
    <dbReference type="NCBI Taxonomy" id="76193"/>
    <lineage>
        <taxon>Eukaryota</taxon>
        <taxon>Metazoa</taxon>
        <taxon>Ecdysozoa</taxon>
        <taxon>Arthropoda</taxon>
        <taxon>Hexapoda</taxon>
        <taxon>Insecta</taxon>
        <taxon>Pterygota</taxon>
        <taxon>Neoptera</taxon>
        <taxon>Endopterygota</taxon>
        <taxon>Lepidoptera</taxon>
        <taxon>Glossata</taxon>
        <taxon>Ditrysia</taxon>
        <taxon>Papilionoidea</taxon>
        <taxon>Papilionidae</taxon>
        <taxon>Papilioninae</taxon>
        <taxon>Papilio</taxon>
    </lineage>
</organism>
<dbReference type="GO" id="GO:0008010">
    <property type="term" value="F:structural constituent of chitin-based larval cuticle"/>
    <property type="evidence" value="ECO:0007669"/>
    <property type="project" value="TreeGrafter"/>
</dbReference>
<dbReference type="Proteomes" id="UP000053240">
    <property type="component" value="Unassembled WGS sequence"/>
</dbReference>
<reference evidence="5 6" key="1">
    <citation type="journal article" date="2015" name="Nat. Commun.">
        <title>Outbred genome sequencing and CRISPR/Cas9 gene editing in butterflies.</title>
        <authorList>
            <person name="Li X."/>
            <person name="Fan D."/>
            <person name="Zhang W."/>
            <person name="Liu G."/>
            <person name="Zhang L."/>
            <person name="Zhao L."/>
            <person name="Fang X."/>
            <person name="Chen L."/>
            <person name="Dong Y."/>
            <person name="Chen Y."/>
            <person name="Ding Y."/>
            <person name="Zhao R."/>
            <person name="Feng M."/>
            <person name="Zhu Y."/>
            <person name="Feng Y."/>
            <person name="Jiang X."/>
            <person name="Zhu D."/>
            <person name="Xiang H."/>
            <person name="Feng X."/>
            <person name="Li S."/>
            <person name="Wang J."/>
            <person name="Zhang G."/>
            <person name="Kronforst M.R."/>
            <person name="Wang W."/>
        </authorList>
    </citation>
    <scope>NUCLEOTIDE SEQUENCE [LARGE SCALE GENOMIC DNA]</scope>
    <source>
        <strain evidence="5">Ya'a_city_454_Pm</strain>
        <tissue evidence="5">Whole body</tissue>
    </source>
</reference>
<keyword evidence="2" id="KW-0732">Signal</keyword>
<dbReference type="PRINTS" id="PR00947">
    <property type="entry name" value="CUTICLE"/>
</dbReference>
<dbReference type="PROSITE" id="PS51155">
    <property type="entry name" value="CHIT_BIND_RR_2"/>
    <property type="match status" value="2"/>
</dbReference>
<feature type="region of interest" description="Disordered" evidence="4">
    <location>
        <begin position="301"/>
        <end position="333"/>
    </location>
</feature>
<keyword evidence="6" id="KW-1185">Reference proteome</keyword>
<feature type="region of interest" description="Disordered" evidence="4">
    <location>
        <begin position="678"/>
        <end position="712"/>
    </location>
</feature>
<dbReference type="EMBL" id="KQ461073">
    <property type="protein sequence ID" value="KPJ09506.1"/>
    <property type="molecule type" value="Genomic_DNA"/>
</dbReference>
<feature type="compositionally biased region" description="Polar residues" evidence="4">
    <location>
        <begin position="702"/>
        <end position="712"/>
    </location>
</feature>
<dbReference type="InterPro" id="IPR000618">
    <property type="entry name" value="Insect_cuticle"/>
</dbReference>
<dbReference type="GO" id="GO:0062129">
    <property type="term" value="C:chitin-based extracellular matrix"/>
    <property type="evidence" value="ECO:0007669"/>
    <property type="project" value="TreeGrafter"/>
</dbReference>
<dbReference type="PANTHER" id="PTHR10380:SF173">
    <property type="entry name" value="CUTICULAR PROTEIN 47EF, ISOFORM C-RELATED"/>
    <property type="match status" value="1"/>
</dbReference>
<evidence type="ECO:0000256" key="3">
    <source>
        <dbReference type="PROSITE-ProRule" id="PRU00497"/>
    </source>
</evidence>
<dbReference type="InterPro" id="IPR031311">
    <property type="entry name" value="CHIT_BIND_RR_consensus"/>
</dbReference>
<feature type="compositionally biased region" description="Gly residues" evidence="4">
    <location>
        <begin position="605"/>
        <end position="617"/>
    </location>
</feature>